<accession>A0A843V8I0</accession>
<dbReference type="PANTHER" id="PTHR31198:SF1">
    <property type="entry name" value="CENTROSOMAL AT-AC SPLICING FACTOR"/>
    <property type="match status" value="1"/>
</dbReference>
<dbReference type="EMBL" id="NMUH01001188">
    <property type="protein sequence ID" value="MQL89904.1"/>
    <property type="molecule type" value="Genomic_DNA"/>
</dbReference>
<reference evidence="2" key="1">
    <citation type="submission" date="2017-07" db="EMBL/GenBank/DDBJ databases">
        <title>Taro Niue Genome Assembly and Annotation.</title>
        <authorList>
            <person name="Atibalentja N."/>
            <person name="Keating K."/>
            <person name="Fields C.J."/>
        </authorList>
    </citation>
    <scope>NUCLEOTIDE SEQUENCE</scope>
    <source>
        <strain evidence="2">Niue_2</strain>
        <tissue evidence="2">Leaf</tissue>
    </source>
</reference>
<protein>
    <recommendedName>
        <fullName evidence="4">TITAN-like protein</fullName>
    </recommendedName>
</protein>
<dbReference type="Proteomes" id="UP000652761">
    <property type="component" value="Unassembled WGS sequence"/>
</dbReference>
<evidence type="ECO:0000313" key="2">
    <source>
        <dbReference type="EMBL" id="MQL89904.1"/>
    </source>
</evidence>
<dbReference type="OrthoDB" id="1892805at2759"/>
<dbReference type="InterPro" id="IPR028015">
    <property type="entry name" value="CCDC84-like"/>
</dbReference>
<comment type="caution">
    <text evidence="2">The sequence shown here is derived from an EMBL/GenBank/DDBJ whole genome shotgun (WGS) entry which is preliminary data.</text>
</comment>
<evidence type="ECO:0000313" key="3">
    <source>
        <dbReference type="Proteomes" id="UP000652761"/>
    </source>
</evidence>
<gene>
    <name evidence="2" type="ORF">Taro_022476</name>
</gene>
<dbReference type="AlphaFoldDB" id="A0A843V8I0"/>
<evidence type="ECO:0008006" key="4">
    <source>
        <dbReference type="Google" id="ProtNLM"/>
    </source>
</evidence>
<organism evidence="2 3">
    <name type="scientific">Colocasia esculenta</name>
    <name type="common">Wild taro</name>
    <name type="synonym">Arum esculentum</name>
    <dbReference type="NCBI Taxonomy" id="4460"/>
    <lineage>
        <taxon>Eukaryota</taxon>
        <taxon>Viridiplantae</taxon>
        <taxon>Streptophyta</taxon>
        <taxon>Embryophyta</taxon>
        <taxon>Tracheophyta</taxon>
        <taxon>Spermatophyta</taxon>
        <taxon>Magnoliopsida</taxon>
        <taxon>Liliopsida</taxon>
        <taxon>Araceae</taxon>
        <taxon>Aroideae</taxon>
        <taxon>Colocasieae</taxon>
        <taxon>Colocasia</taxon>
    </lineage>
</organism>
<dbReference type="PANTHER" id="PTHR31198">
    <property type="entry name" value="COILED-COIL DOMAIN-CONTAINING PROTEIN 84"/>
    <property type="match status" value="1"/>
</dbReference>
<dbReference type="Pfam" id="PF14968">
    <property type="entry name" value="CCDC84"/>
    <property type="match status" value="1"/>
</dbReference>
<name>A0A843V8I0_COLES</name>
<feature type="region of interest" description="Disordered" evidence="1">
    <location>
        <begin position="281"/>
        <end position="305"/>
    </location>
</feature>
<keyword evidence="3" id="KW-1185">Reference proteome</keyword>
<feature type="compositionally biased region" description="Polar residues" evidence="1">
    <location>
        <begin position="281"/>
        <end position="294"/>
    </location>
</feature>
<evidence type="ECO:0000256" key="1">
    <source>
        <dbReference type="SAM" id="MobiDB-lite"/>
    </source>
</evidence>
<proteinExistence type="predicted"/>
<sequence length="423" mass="47372">MRTDEARTSASGEEEKRAAAASPFEFCKVCNLNHNQGRKHRYFPSHIKALSRFLSRFQGKLSDIRSFLKNPSPLRPEHAARNGLWCVFCDADVSEVGSSFVCNNAIYHLASSEHHKSLKHFLWLHGGGMDRVDSFIISEADLLKWEKKCEASKVAAPIVCDKDSGRPSLTNEVLLGSPLGSSEIGNFSAAYPGKVLSPMGLQQDTVTQNAQPSGSKMNSLIDGQTRLLSNDVRKPAFFSSINILQDNKRDSEEELSNEGHVINITNGARPPWLEENENFDVISQESRPSSTNTSRKSRKFNHKQVGAAWAAKRKAELEREKRGELVAHDYDANWLPNFGRVWQQGTRKETRKEFEMEKQQSCNSGRRQPEVSVNLQPYISKRMDEDGSKTEWLLNRMDLGRASGCSQVAALITKDGSAGFVRN</sequence>